<organism evidence="1 2">
    <name type="scientific">Mycobacterium colombiense</name>
    <dbReference type="NCBI Taxonomy" id="339268"/>
    <lineage>
        <taxon>Bacteria</taxon>
        <taxon>Bacillati</taxon>
        <taxon>Actinomycetota</taxon>
        <taxon>Actinomycetes</taxon>
        <taxon>Mycobacteriales</taxon>
        <taxon>Mycobacteriaceae</taxon>
        <taxon>Mycobacterium</taxon>
        <taxon>Mycobacterium avium complex (MAC)</taxon>
    </lineage>
</organism>
<gene>
    <name evidence="1" type="ORF">DQP58_21070</name>
</gene>
<accession>A0A329K5N6</accession>
<dbReference type="GO" id="GO:0004386">
    <property type="term" value="F:helicase activity"/>
    <property type="evidence" value="ECO:0007669"/>
    <property type="project" value="UniProtKB-KW"/>
</dbReference>
<comment type="caution">
    <text evidence="1">The sequence shown here is derived from an EMBL/GenBank/DDBJ whole genome shotgun (WGS) entry which is preliminary data.</text>
</comment>
<proteinExistence type="predicted"/>
<protein>
    <submittedName>
        <fullName evidence="1">ATP-dependent helicase</fullName>
    </submittedName>
</protein>
<evidence type="ECO:0000313" key="1">
    <source>
        <dbReference type="EMBL" id="RAU91188.1"/>
    </source>
</evidence>
<name>A0A329K5N6_9MYCO</name>
<keyword evidence="1" id="KW-0067">ATP-binding</keyword>
<dbReference type="AlphaFoldDB" id="A0A329K5N6"/>
<reference evidence="1 2" key="1">
    <citation type="submission" date="2018-06" db="EMBL/GenBank/DDBJ databases">
        <title>NTM in soil in Japan.</title>
        <authorList>
            <person name="Ohya K."/>
        </authorList>
    </citation>
    <scope>NUCLEOTIDE SEQUENCE [LARGE SCALE GENOMIC DNA]</scope>
    <source>
        <strain evidence="1 2">GF76</strain>
    </source>
</reference>
<dbReference type="EMBL" id="QMEU01000093">
    <property type="protein sequence ID" value="RAU91188.1"/>
    <property type="molecule type" value="Genomic_DNA"/>
</dbReference>
<dbReference type="Proteomes" id="UP000250347">
    <property type="component" value="Unassembled WGS sequence"/>
</dbReference>
<dbReference type="RefSeq" id="WP_430916400.1">
    <property type="nucleotide sequence ID" value="NZ_QMEU01000093.1"/>
</dbReference>
<keyword evidence="1" id="KW-0378">Hydrolase</keyword>
<evidence type="ECO:0000313" key="2">
    <source>
        <dbReference type="Proteomes" id="UP000250347"/>
    </source>
</evidence>
<keyword evidence="1" id="KW-0547">Nucleotide-binding</keyword>
<keyword evidence="1" id="KW-0347">Helicase</keyword>
<feature type="non-terminal residue" evidence="1">
    <location>
        <position position="1"/>
    </location>
</feature>
<sequence>GGRSLLTFTDDPAAQHAAATALADLVASRRVASILVERVDGAPVLQPNAGGAGPADALADAGFVRTPRGMRLR</sequence>